<reference evidence="1" key="2">
    <citation type="journal article" date="2022" name="Res Sq">
        <title>Comparative Genomics Reveals Insights into the Divergent Evolution of Astigmatic Mites and Household Pest Adaptations.</title>
        <authorList>
            <person name="Xiong Q."/>
            <person name="Wan A.T.-Y."/>
            <person name="Liu X.-Y."/>
            <person name="Fung C.S.-H."/>
            <person name="Xiao X."/>
            <person name="Malainual N."/>
            <person name="Hou J."/>
            <person name="Wang L."/>
            <person name="Wang M."/>
            <person name="Yang K."/>
            <person name="Cui Y."/>
            <person name="Leung E."/>
            <person name="Nong W."/>
            <person name="Shin S.-K."/>
            <person name="Au S."/>
            <person name="Jeong K.Y."/>
            <person name="Chew F.T."/>
            <person name="Hui J."/>
            <person name="Leung T.F."/>
            <person name="Tungtrongchitr A."/>
            <person name="Zhong N."/>
            <person name="Liu Z."/>
            <person name="Tsui S."/>
        </authorList>
    </citation>
    <scope>NUCLEOTIDE SEQUENCE</scope>
    <source>
        <strain evidence="1">Derf</strain>
        <tissue evidence="1">Whole organism</tissue>
    </source>
</reference>
<name>A0A922I447_DERFA</name>
<dbReference type="AlphaFoldDB" id="A0A922I447"/>
<accession>A0A922I447</accession>
<protein>
    <submittedName>
        <fullName evidence="1">Uncharacterized protein</fullName>
    </submittedName>
</protein>
<organism evidence="1 2">
    <name type="scientific">Dermatophagoides farinae</name>
    <name type="common">American house dust mite</name>
    <dbReference type="NCBI Taxonomy" id="6954"/>
    <lineage>
        <taxon>Eukaryota</taxon>
        <taxon>Metazoa</taxon>
        <taxon>Ecdysozoa</taxon>
        <taxon>Arthropoda</taxon>
        <taxon>Chelicerata</taxon>
        <taxon>Arachnida</taxon>
        <taxon>Acari</taxon>
        <taxon>Acariformes</taxon>
        <taxon>Sarcoptiformes</taxon>
        <taxon>Astigmata</taxon>
        <taxon>Psoroptidia</taxon>
        <taxon>Analgoidea</taxon>
        <taxon>Pyroglyphidae</taxon>
        <taxon>Dermatophagoidinae</taxon>
        <taxon>Dermatophagoides</taxon>
    </lineage>
</organism>
<gene>
    <name evidence="1" type="ORF">DERF_008290</name>
</gene>
<sequence length="71" mass="8053">MLSASNLLELSFTVLRKSDDCRIGSVSFINNNNNNNNNQMMKTTTRNIDDKLKQFFSPHFQHVSSLSSLGM</sequence>
<reference evidence="1" key="1">
    <citation type="submission" date="2013-05" db="EMBL/GenBank/DDBJ databases">
        <authorList>
            <person name="Yim A.K.Y."/>
            <person name="Chan T.F."/>
            <person name="Ji K.M."/>
            <person name="Liu X.Y."/>
            <person name="Zhou J.W."/>
            <person name="Li R.Q."/>
            <person name="Yang K.Y."/>
            <person name="Li J."/>
            <person name="Li M."/>
            <person name="Law P.T.W."/>
            <person name="Wu Y.L."/>
            <person name="Cai Z.L."/>
            <person name="Qin H."/>
            <person name="Bao Y."/>
            <person name="Leung R.K.K."/>
            <person name="Ng P.K.S."/>
            <person name="Zou J."/>
            <person name="Zhong X.J."/>
            <person name="Ran P.X."/>
            <person name="Zhong N.S."/>
            <person name="Liu Z.G."/>
            <person name="Tsui S.K.W."/>
        </authorList>
    </citation>
    <scope>NUCLEOTIDE SEQUENCE</scope>
    <source>
        <strain evidence="1">Derf</strain>
        <tissue evidence="1">Whole organism</tissue>
    </source>
</reference>
<dbReference type="EMBL" id="ASGP02000003">
    <property type="protein sequence ID" value="KAH9517636.1"/>
    <property type="molecule type" value="Genomic_DNA"/>
</dbReference>
<keyword evidence="2" id="KW-1185">Reference proteome</keyword>
<dbReference type="Proteomes" id="UP000790347">
    <property type="component" value="Unassembled WGS sequence"/>
</dbReference>
<proteinExistence type="predicted"/>
<evidence type="ECO:0000313" key="2">
    <source>
        <dbReference type="Proteomes" id="UP000790347"/>
    </source>
</evidence>
<comment type="caution">
    <text evidence="1">The sequence shown here is derived from an EMBL/GenBank/DDBJ whole genome shotgun (WGS) entry which is preliminary data.</text>
</comment>
<evidence type="ECO:0000313" key="1">
    <source>
        <dbReference type="EMBL" id="KAH9517636.1"/>
    </source>
</evidence>